<organism evidence="2 3">
    <name type="scientific">Streptomyces thermogriseus</name>
    <dbReference type="NCBI Taxonomy" id="75292"/>
    <lineage>
        <taxon>Bacteria</taxon>
        <taxon>Bacillati</taxon>
        <taxon>Actinomycetota</taxon>
        <taxon>Actinomycetes</taxon>
        <taxon>Kitasatosporales</taxon>
        <taxon>Streptomycetaceae</taxon>
        <taxon>Streptomyces</taxon>
    </lineage>
</organism>
<sequence length="150" mass="16220">MAFGGARAWLWRWRRNPLRRRIDTVEAWVLLGTWVLTVLAGVLAGWTAAREVERGLIQERLQRRPTTALVTERAPGPPAGSSRIQVWGKVRWTAGDGTERTGYARVRAGSAAGTPVTVWTDRRGRLVAEPATPAAARARAAATGTLVGAG</sequence>
<feature type="transmembrane region" description="Helical" evidence="1">
    <location>
        <begin position="27"/>
        <end position="49"/>
    </location>
</feature>
<evidence type="ECO:0000313" key="3">
    <source>
        <dbReference type="Proteomes" id="UP001501072"/>
    </source>
</evidence>
<evidence type="ECO:0008006" key="4">
    <source>
        <dbReference type="Google" id="ProtNLM"/>
    </source>
</evidence>
<evidence type="ECO:0000256" key="1">
    <source>
        <dbReference type="SAM" id="Phobius"/>
    </source>
</evidence>
<name>A0ABP4DRU2_9ACTN</name>
<protein>
    <recommendedName>
        <fullName evidence="4">Integral membrane protein</fullName>
    </recommendedName>
</protein>
<keyword evidence="1" id="KW-0812">Transmembrane</keyword>
<proteinExistence type="predicted"/>
<dbReference type="PANTHER" id="PTHR42305">
    <property type="entry name" value="MEMBRANE PROTEIN RV1733C-RELATED"/>
    <property type="match status" value="1"/>
</dbReference>
<comment type="caution">
    <text evidence="2">The sequence shown here is derived from an EMBL/GenBank/DDBJ whole genome shotgun (WGS) entry which is preliminary data.</text>
</comment>
<dbReference type="PANTHER" id="PTHR42305:SF1">
    <property type="entry name" value="MEMBRANE PROTEIN RV1733C-RELATED"/>
    <property type="match status" value="1"/>
</dbReference>
<gene>
    <name evidence="2" type="ORF">GCM10009564_51700</name>
</gene>
<dbReference type="Proteomes" id="UP001501072">
    <property type="component" value="Unassembled WGS sequence"/>
</dbReference>
<dbReference type="EMBL" id="BAAAHU010000081">
    <property type="protein sequence ID" value="GAA1016424.1"/>
    <property type="molecule type" value="Genomic_DNA"/>
</dbReference>
<evidence type="ECO:0000313" key="2">
    <source>
        <dbReference type="EMBL" id="GAA1016424.1"/>
    </source>
</evidence>
<dbReference type="InterPro" id="IPR039708">
    <property type="entry name" value="MT1774/Rv1733c-like"/>
</dbReference>
<keyword evidence="1" id="KW-1133">Transmembrane helix</keyword>
<keyword evidence="1" id="KW-0472">Membrane</keyword>
<keyword evidence="3" id="KW-1185">Reference proteome</keyword>
<dbReference type="RefSeq" id="WP_346074269.1">
    <property type="nucleotide sequence ID" value="NZ_BAAAHU010000081.1"/>
</dbReference>
<accession>A0ABP4DRU2</accession>
<reference evidence="3" key="1">
    <citation type="journal article" date="2019" name="Int. J. Syst. Evol. Microbiol.">
        <title>The Global Catalogue of Microorganisms (GCM) 10K type strain sequencing project: providing services to taxonomists for standard genome sequencing and annotation.</title>
        <authorList>
            <consortium name="The Broad Institute Genomics Platform"/>
            <consortium name="The Broad Institute Genome Sequencing Center for Infectious Disease"/>
            <person name="Wu L."/>
            <person name="Ma J."/>
        </authorList>
    </citation>
    <scope>NUCLEOTIDE SEQUENCE [LARGE SCALE GENOMIC DNA]</scope>
    <source>
        <strain evidence="3">JCM 11269</strain>
    </source>
</reference>